<sequence>MKKEVTNRIAAIREQQGYTLQQVADAIGVGNNTISRYETGIREPKLATWQN</sequence>
<comment type="caution">
    <text evidence="2">The sequence shown here is derived from an EMBL/GenBank/DDBJ whole genome shotgun (WGS) entry which is preliminary data.</text>
</comment>
<dbReference type="InterPro" id="IPR010982">
    <property type="entry name" value="Lambda_DNA-bd_dom_sf"/>
</dbReference>
<proteinExistence type="predicted"/>
<dbReference type="CDD" id="cd00093">
    <property type="entry name" value="HTH_XRE"/>
    <property type="match status" value="1"/>
</dbReference>
<dbReference type="EMBL" id="BEXA01000009">
    <property type="protein sequence ID" value="GAY74327.1"/>
    <property type="molecule type" value="Genomic_DNA"/>
</dbReference>
<dbReference type="AlphaFoldDB" id="A0A401FPQ6"/>
<dbReference type="Proteomes" id="UP000286974">
    <property type="component" value="Unassembled WGS sequence"/>
</dbReference>
<evidence type="ECO:0000313" key="3">
    <source>
        <dbReference type="Proteomes" id="UP000286974"/>
    </source>
</evidence>
<dbReference type="OrthoDB" id="72638at2"/>
<reference evidence="2 3" key="1">
    <citation type="submission" date="2017-11" db="EMBL/GenBank/DDBJ databases">
        <title>Draft Genome Sequence of Lactobacillus curieae NBRC 111893 isolated from Koso, a Japanese sugar-Vegetable Fermented Beverage.</title>
        <authorList>
            <person name="Chiou T.Y."/>
            <person name="Oshima K."/>
            <person name="Suda W."/>
            <person name="Hattori M."/>
            <person name="Takahashi T."/>
        </authorList>
    </citation>
    <scope>NUCLEOTIDE SEQUENCE [LARGE SCALE GENOMIC DNA]</scope>
    <source>
        <strain evidence="2 3">NBRC111893</strain>
    </source>
</reference>
<feature type="domain" description="HTH cro/C1-type" evidence="1">
    <location>
        <begin position="9"/>
        <end position="50"/>
    </location>
</feature>
<dbReference type="RefSeq" id="WP_125008981.1">
    <property type="nucleotide sequence ID" value="NZ_BEXA01000009.1"/>
</dbReference>
<dbReference type="PROSITE" id="PS50943">
    <property type="entry name" value="HTH_CROC1"/>
    <property type="match status" value="1"/>
</dbReference>
<protein>
    <submittedName>
        <fullName evidence="2">Phage immunity repressor</fullName>
    </submittedName>
</protein>
<accession>A0A401FPQ6</accession>
<evidence type="ECO:0000259" key="1">
    <source>
        <dbReference type="PROSITE" id="PS50943"/>
    </source>
</evidence>
<gene>
    <name evidence="2" type="ORF">NBRC111893_2473</name>
</gene>
<dbReference type="Pfam" id="PF01381">
    <property type="entry name" value="HTH_3"/>
    <property type="match status" value="1"/>
</dbReference>
<evidence type="ECO:0000313" key="2">
    <source>
        <dbReference type="EMBL" id="GAY74327.1"/>
    </source>
</evidence>
<organism evidence="2 3">
    <name type="scientific">Lentilactobacillus kosonis</name>
    <dbReference type="NCBI Taxonomy" id="2810561"/>
    <lineage>
        <taxon>Bacteria</taxon>
        <taxon>Bacillati</taxon>
        <taxon>Bacillota</taxon>
        <taxon>Bacilli</taxon>
        <taxon>Lactobacillales</taxon>
        <taxon>Lactobacillaceae</taxon>
        <taxon>Lentilactobacillus</taxon>
    </lineage>
</organism>
<dbReference type="SUPFAM" id="SSF47413">
    <property type="entry name" value="lambda repressor-like DNA-binding domains"/>
    <property type="match status" value="1"/>
</dbReference>
<dbReference type="InterPro" id="IPR001387">
    <property type="entry name" value="Cro/C1-type_HTH"/>
</dbReference>
<keyword evidence="3" id="KW-1185">Reference proteome</keyword>
<dbReference type="Gene3D" id="1.10.260.40">
    <property type="entry name" value="lambda repressor-like DNA-binding domains"/>
    <property type="match status" value="1"/>
</dbReference>
<dbReference type="SMART" id="SM00530">
    <property type="entry name" value="HTH_XRE"/>
    <property type="match status" value="1"/>
</dbReference>
<name>A0A401FPQ6_9LACO</name>
<dbReference type="GO" id="GO:0003677">
    <property type="term" value="F:DNA binding"/>
    <property type="evidence" value="ECO:0007669"/>
    <property type="project" value="InterPro"/>
</dbReference>